<dbReference type="PROSITE" id="PS00092">
    <property type="entry name" value="N6_MTASE"/>
    <property type="match status" value="1"/>
</dbReference>
<comment type="caution">
    <text evidence="5">Lacks conserved residue(s) required for the propagation of feature annotation.</text>
</comment>
<dbReference type="PANTHER" id="PTHR18895">
    <property type="entry name" value="HEMK METHYLTRANSFERASE"/>
    <property type="match status" value="1"/>
</dbReference>
<dbReference type="EC" id="2.1.1.297" evidence="5"/>
<reference evidence="8 9" key="1">
    <citation type="submission" date="2020-08" db="EMBL/GenBank/DDBJ databases">
        <authorList>
            <person name="Liu C."/>
            <person name="Sun Q."/>
        </authorList>
    </citation>
    <scope>NUCLEOTIDE SEQUENCE [LARGE SCALE GENOMIC DNA]</scope>
    <source>
        <strain evidence="8 9">NSJ-59</strain>
    </source>
</reference>
<dbReference type="Pfam" id="PF05175">
    <property type="entry name" value="MTS"/>
    <property type="match status" value="1"/>
</dbReference>
<keyword evidence="9" id="KW-1185">Reference proteome</keyword>
<name>A0ABR6VI24_9FIRM</name>
<sequence>MSNMWTIGSILTWTTQYFSGKGIDSARLDAEILLSHVLQKERIYLYAHYDEPLNGPELAAYRELVKKRASRLSVAHILGQRSFMGFDFTINRHVLVPRPETEMLVETVMEDVPTDGTASFLDLGTGSGAIVLSLLALRPHCTGTGVDISADALAVARENGEKLGLTERVTWLESDLFAAVPPASYDWILSNPPYLTKEDMQHLEPEVRYDPPQALFGGDDGLELYRRIAAGAAAYLKENGCCAVEAGAGQSQAIARIFTETGAFTLKKIVKDYGGIERVVVCQRKEC</sequence>
<gene>
    <name evidence="5 8" type="primary">prmC</name>
    <name evidence="8" type="ORF">H8J70_06785</name>
</gene>
<comment type="caution">
    <text evidence="8">The sequence shown here is derived from an EMBL/GenBank/DDBJ whole genome shotgun (WGS) entry which is preliminary data.</text>
</comment>
<evidence type="ECO:0000259" key="6">
    <source>
        <dbReference type="Pfam" id="PF05175"/>
    </source>
</evidence>
<evidence type="ECO:0000256" key="3">
    <source>
        <dbReference type="ARBA" id="ARBA00022691"/>
    </source>
</evidence>
<keyword evidence="3 5" id="KW-0949">S-adenosyl-L-methionine</keyword>
<dbReference type="Gene3D" id="3.40.50.150">
    <property type="entry name" value="Vaccinia Virus protein VP39"/>
    <property type="match status" value="1"/>
</dbReference>
<dbReference type="InterPro" id="IPR029063">
    <property type="entry name" value="SAM-dependent_MTases_sf"/>
</dbReference>
<comment type="function">
    <text evidence="5">Methylates the class 1 translation termination release factors RF1/PrfA and RF2/PrfB on the glutamine residue of the universally conserved GGQ motif.</text>
</comment>
<dbReference type="HAMAP" id="MF_02126">
    <property type="entry name" value="RF_methyltr_PrmC"/>
    <property type="match status" value="1"/>
</dbReference>
<dbReference type="InterPro" id="IPR002052">
    <property type="entry name" value="DNA_methylase_N6_adenine_CS"/>
</dbReference>
<accession>A0ABR6VI24</accession>
<feature type="binding site" evidence="5">
    <location>
        <begin position="191"/>
        <end position="194"/>
    </location>
    <ligand>
        <name>substrate</name>
    </ligand>
</feature>
<dbReference type="RefSeq" id="WP_186503108.1">
    <property type="nucleotide sequence ID" value="NZ_JACOGK010000017.1"/>
</dbReference>
<protein>
    <recommendedName>
        <fullName evidence="5">Release factor glutamine methyltransferase</fullName>
        <shortName evidence="5">RF MTase</shortName>
        <ecNumber evidence="5">2.1.1.297</ecNumber>
    </recommendedName>
    <alternativeName>
        <fullName evidence="5">N5-glutamine methyltransferase PrmC</fullName>
    </alternativeName>
    <alternativeName>
        <fullName evidence="5">Protein-(glutamine-N5) MTase PrmC</fullName>
    </alternativeName>
    <alternativeName>
        <fullName evidence="5">Protein-glutamine N-methyltransferase PrmC</fullName>
    </alternativeName>
</protein>
<evidence type="ECO:0000259" key="7">
    <source>
        <dbReference type="Pfam" id="PF17827"/>
    </source>
</evidence>
<comment type="catalytic activity">
    <reaction evidence="4 5">
        <text>L-glutaminyl-[peptide chain release factor] + S-adenosyl-L-methionine = N(5)-methyl-L-glutaminyl-[peptide chain release factor] + S-adenosyl-L-homocysteine + H(+)</text>
        <dbReference type="Rhea" id="RHEA:42896"/>
        <dbReference type="Rhea" id="RHEA-COMP:10271"/>
        <dbReference type="Rhea" id="RHEA-COMP:10272"/>
        <dbReference type="ChEBI" id="CHEBI:15378"/>
        <dbReference type="ChEBI" id="CHEBI:30011"/>
        <dbReference type="ChEBI" id="CHEBI:57856"/>
        <dbReference type="ChEBI" id="CHEBI:59789"/>
        <dbReference type="ChEBI" id="CHEBI:61891"/>
        <dbReference type="EC" id="2.1.1.297"/>
    </reaction>
</comment>
<organism evidence="8 9">
    <name type="scientific">Megasphaera hominis</name>
    <dbReference type="NCBI Taxonomy" id="159836"/>
    <lineage>
        <taxon>Bacteria</taxon>
        <taxon>Bacillati</taxon>
        <taxon>Bacillota</taxon>
        <taxon>Negativicutes</taxon>
        <taxon>Veillonellales</taxon>
        <taxon>Veillonellaceae</taxon>
        <taxon>Megasphaera</taxon>
    </lineage>
</organism>
<dbReference type="InterPro" id="IPR004556">
    <property type="entry name" value="HemK-like"/>
</dbReference>
<dbReference type="EMBL" id="JACOGK010000017">
    <property type="protein sequence ID" value="MBC3536952.1"/>
    <property type="molecule type" value="Genomic_DNA"/>
</dbReference>
<evidence type="ECO:0000313" key="9">
    <source>
        <dbReference type="Proteomes" id="UP000606870"/>
    </source>
</evidence>
<dbReference type="InterPro" id="IPR040758">
    <property type="entry name" value="PrmC_N"/>
</dbReference>
<evidence type="ECO:0000256" key="1">
    <source>
        <dbReference type="ARBA" id="ARBA00022603"/>
    </source>
</evidence>
<dbReference type="InterPro" id="IPR007848">
    <property type="entry name" value="Small_mtfrase_dom"/>
</dbReference>
<dbReference type="NCBIfam" id="TIGR00536">
    <property type="entry name" value="hemK_fam"/>
    <property type="match status" value="1"/>
</dbReference>
<dbReference type="Pfam" id="PF17827">
    <property type="entry name" value="PrmC_N"/>
    <property type="match status" value="1"/>
</dbReference>
<keyword evidence="2 5" id="KW-0808">Transferase</keyword>
<feature type="binding site" evidence="5">
    <location>
        <begin position="124"/>
        <end position="128"/>
    </location>
    <ligand>
        <name>S-adenosyl-L-methionine</name>
        <dbReference type="ChEBI" id="CHEBI:59789"/>
    </ligand>
</feature>
<dbReference type="GO" id="GO:0102559">
    <property type="term" value="F:peptide chain release factor N(5)-glutamine methyltransferase activity"/>
    <property type="evidence" value="ECO:0007669"/>
    <property type="project" value="UniProtKB-EC"/>
</dbReference>
<feature type="domain" description="Release factor glutamine methyltransferase N-terminal" evidence="7">
    <location>
        <begin position="10"/>
        <end position="79"/>
    </location>
</feature>
<comment type="similarity">
    <text evidence="5">Belongs to the protein N5-glutamine methyltransferase family. PrmC subfamily.</text>
</comment>
<dbReference type="Proteomes" id="UP000606870">
    <property type="component" value="Unassembled WGS sequence"/>
</dbReference>
<dbReference type="InterPro" id="IPR019874">
    <property type="entry name" value="RF_methyltr_PrmC"/>
</dbReference>
<dbReference type="NCBIfam" id="TIGR03534">
    <property type="entry name" value="RF_mod_PrmC"/>
    <property type="match status" value="1"/>
</dbReference>
<keyword evidence="1 5" id="KW-0489">Methyltransferase</keyword>
<feature type="domain" description="Methyltransferase small" evidence="6">
    <location>
        <begin position="101"/>
        <end position="199"/>
    </location>
</feature>
<evidence type="ECO:0000313" key="8">
    <source>
        <dbReference type="EMBL" id="MBC3536952.1"/>
    </source>
</evidence>
<dbReference type="CDD" id="cd02440">
    <property type="entry name" value="AdoMet_MTases"/>
    <property type="match status" value="1"/>
</dbReference>
<dbReference type="PANTHER" id="PTHR18895:SF74">
    <property type="entry name" value="MTRF1L RELEASE FACTOR GLUTAMINE METHYLTRANSFERASE"/>
    <property type="match status" value="1"/>
</dbReference>
<evidence type="ECO:0000256" key="5">
    <source>
        <dbReference type="HAMAP-Rule" id="MF_02126"/>
    </source>
</evidence>
<dbReference type="GO" id="GO:0032259">
    <property type="term" value="P:methylation"/>
    <property type="evidence" value="ECO:0007669"/>
    <property type="project" value="UniProtKB-KW"/>
</dbReference>
<dbReference type="Gene3D" id="1.10.8.10">
    <property type="entry name" value="DNA helicase RuvA subunit, C-terminal domain"/>
    <property type="match status" value="1"/>
</dbReference>
<feature type="binding site" evidence="5">
    <location>
        <position position="191"/>
    </location>
    <ligand>
        <name>S-adenosyl-L-methionine</name>
        <dbReference type="ChEBI" id="CHEBI:59789"/>
    </ligand>
</feature>
<proteinExistence type="inferred from homology"/>
<dbReference type="InterPro" id="IPR050320">
    <property type="entry name" value="N5-glutamine_MTase"/>
</dbReference>
<feature type="binding site" evidence="5">
    <location>
        <position position="147"/>
    </location>
    <ligand>
        <name>S-adenosyl-L-methionine</name>
        <dbReference type="ChEBI" id="CHEBI:59789"/>
    </ligand>
</feature>
<evidence type="ECO:0000256" key="4">
    <source>
        <dbReference type="ARBA" id="ARBA00048391"/>
    </source>
</evidence>
<dbReference type="SUPFAM" id="SSF53335">
    <property type="entry name" value="S-adenosyl-L-methionine-dependent methyltransferases"/>
    <property type="match status" value="1"/>
</dbReference>
<evidence type="ECO:0000256" key="2">
    <source>
        <dbReference type="ARBA" id="ARBA00022679"/>
    </source>
</evidence>